<organism evidence="2 3">
    <name type="scientific">Paenibacillus tyrfis</name>
    <dbReference type="NCBI Taxonomy" id="1501230"/>
    <lineage>
        <taxon>Bacteria</taxon>
        <taxon>Bacillati</taxon>
        <taxon>Bacillota</taxon>
        <taxon>Bacilli</taxon>
        <taxon>Bacillales</taxon>
        <taxon>Paenibacillaceae</taxon>
        <taxon>Paenibacillus</taxon>
    </lineage>
</organism>
<gene>
    <name evidence="2" type="ORF">ET33_33950</name>
</gene>
<dbReference type="PROSITE" id="PS50075">
    <property type="entry name" value="CARRIER"/>
    <property type="match status" value="1"/>
</dbReference>
<name>A0A081NTI5_9BACL</name>
<feature type="domain" description="Carrier" evidence="1">
    <location>
        <begin position="1"/>
        <end position="79"/>
    </location>
</feature>
<dbReference type="SUPFAM" id="SSF47336">
    <property type="entry name" value="ACP-like"/>
    <property type="match status" value="1"/>
</dbReference>
<proteinExistence type="predicted"/>
<dbReference type="InterPro" id="IPR009081">
    <property type="entry name" value="PP-bd_ACP"/>
</dbReference>
<evidence type="ECO:0000259" key="1">
    <source>
        <dbReference type="PROSITE" id="PS50075"/>
    </source>
</evidence>
<dbReference type="Gene3D" id="1.10.1200.10">
    <property type="entry name" value="ACP-like"/>
    <property type="match status" value="1"/>
</dbReference>
<dbReference type="EMBL" id="JNVM01000064">
    <property type="protein sequence ID" value="KEQ21758.1"/>
    <property type="molecule type" value="Genomic_DNA"/>
</dbReference>
<reference evidence="2 3" key="1">
    <citation type="submission" date="2014-06" db="EMBL/GenBank/DDBJ databases">
        <title>Draft genome sequence of Paenibacillus sp. MSt1.</title>
        <authorList>
            <person name="Aw Y.K."/>
            <person name="Ong K.S."/>
            <person name="Gan H.M."/>
            <person name="Lee S.M."/>
        </authorList>
    </citation>
    <scope>NUCLEOTIDE SEQUENCE [LARGE SCALE GENOMIC DNA]</scope>
    <source>
        <strain evidence="2 3">MSt1</strain>
    </source>
</reference>
<dbReference type="Pfam" id="PF00550">
    <property type="entry name" value="PP-binding"/>
    <property type="match status" value="1"/>
</dbReference>
<dbReference type="OrthoDB" id="1449405at2"/>
<sequence>MFDTIVQILCQIKEDNPSLRERLTLETDLNNDIGLDSLQMLNFMVKVEEELKIEIDYDEFDYSHLRSIGTFIDFLNRCAPVEGAYEHAVE</sequence>
<dbReference type="Proteomes" id="UP000028123">
    <property type="component" value="Unassembled WGS sequence"/>
</dbReference>
<dbReference type="eggNOG" id="COG0236">
    <property type="taxonomic scope" value="Bacteria"/>
</dbReference>
<comment type="caution">
    <text evidence="2">The sequence shown here is derived from an EMBL/GenBank/DDBJ whole genome shotgun (WGS) entry which is preliminary data.</text>
</comment>
<evidence type="ECO:0000313" key="2">
    <source>
        <dbReference type="EMBL" id="KEQ21758.1"/>
    </source>
</evidence>
<dbReference type="InterPro" id="IPR036736">
    <property type="entry name" value="ACP-like_sf"/>
</dbReference>
<protein>
    <submittedName>
        <fullName evidence="2">D-alanyl carrier protein</fullName>
    </submittedName>
</protein>
<dbReference type="AlphaFoldDB" id="A0A081NTI5"/>
<dbReference type="RefSeq" id="WP_036693622.1">
    <property type="nucleotide sequence ID" value="NZ_FYEP01000011.1"/>
</dbReference>
<accession>A0A081NTI5</accession>
<evidence type="ECO:0000313" key="3">
    <source>
        <dbReference type="Proteomes" id="UP000028123"/>
    </source>
</evidence>
<keyword evidence="3" id="KW-1185">Reference proteome</keyword>